<evidence type="ECO:0000313" key="1">
    <source>
        <dbReference type="EMBL" id="KAH0535521.1"/>
    </source>
</evidence>
<sequence>MFSLFSREFFALMPSTILLSVEHIFRLWRNRNRGSTQIRLADHTNDSALAPSSYTRGWLMTAHRKLVVMAIVLGFKLESTVFPERRKDKKLVNGLEMMLQTAGIIPISGIEYQQEYHQVGEKESETMVEEPRNPSIRSQDLIEGIDDCRQKGLMEIGARVALPAALSEWARVMYFTQ</sequence>
<protein>
    <submittedName>
        <fullName evidence="1">Uncharacterized protein</fullName>
    </submittedName>
</protein>
<organism evidence="1 2">
    <name type="scientific">Cotesia glomerata</name>
    <name type="common">Lepidopteran parasitic wasp</name>
    <name type="synonym">Apanteles glomeratus</name>
    <dbReference type="NCBI Taxonomy" id="32391"/>
    <lineage>
        <taxon>Eukaryota</taxon>
        <taxon>Metazoa</taxon>
        <taxon>Ecdysozoa</taxon>
        <taxon>Arthropoda</taxon>
        <taxon>Hexapoda</taxon>
        <taxon>Insecta</taxon>
        <taxon>Pterygota</taxon>
        <taxon>Neoptera</taxon>
        <taxon>Endopterygota</taxon>
        <taxon>Hymenoptera</taxon>
        <taxon>Apocrita</taxon>
        <taxon>Ichneumonoidea</taxon>
        <taxon>Braconidae</taxon>
        <taxon>Microgastrinae</taxon>
        <taxon>Cotesia</taxon>
    </lineage>
</organism>
<gene>
    <name evidence="1" type="ORF">KQX54_016937</name>
</gene>
<keyword evidence="2" id="KW-1185">Reference proteome</keyword>
<comment type="caution">
    <text evidence="1">The sequence shown here is derived from an EMBL/GenBank/DDBJ whole genome shotgun (WGS) entry which is preliminary data.</text>
</comment>
<dbReference type="Proteomes" id="UP000826195">
    <property type="component" value="Unassembled WGS sequence"/>
</dbReference>
<dbReference type="AlphaFoldDB" id="A0AAV7HVW9"/>
<dbReference type="EMBL" id="JAHXZJ010002982">
    <property type="protein sequence ID" value="KAH0535521.1"/>
    <property type="molecule type" value="Genomic_DNA"/>
</dbReference>
<accession>A0AAV7HVW9</accession>
<name>A0AAV7HVW9_COTGL</name>
<proteinExistence type="predicted"/>
<evidence type="ECO:0000313" key="2">
    <source>
        <dbReference type="Proteomes" id="UP000826195"/>
    </source>
</evidence>
<reference evidence="1 2" key="1">
    <citation type="journal article" date="2021" name="J. Hered.">
        <title>A chromosome-level genome assembly of the parasitoid wasp, Cotesia glomerata (Hymenoptera: Braconidae).</title>
        <authorList>
            <person name="Pinto B.J."/>
            <person name="Weis J.J."/>
            <person name="Gamble T."/>
            <person name="Ode P.J."/>
            <person name="Paul R."/>
            <person name="Zaspel J.M."/>
        </authorList>
    </citation>
    <scope>NUCLEOTIDE SEQUENCE [LARGE SCALE GENOMIC DNA]</scope>
    <source>
        <strain evidence="1">CgM1</strain>
    </source>
</reference>